<dbReference type="AlphaFoldDB" id="X6MBB2"/>
<keyword evidence="1" id="KW-0175">Coiled coil</keyword>
<proteinExistence type="predicted"/>
<sequence>MSLLLSESECKGKNEGRVTVNHYSDNMWGADAFETVLKQSEDGREQIKHMNKMLEDLSALWDSYSKKLQTCLTQTKPFIQSTNCEQLCWTQLRSLTETQCNAYRTCATEVKDISTALKIMKGELRNITRLLQRKKNELANEVQFATKNVEQCNDERTQCLKLYRNAQSAWKQSVQQTSAEDVLRPLLAQVQETEYHYRRSEEKWETSKQLLKAVSKKEDLCNGVMLDTFRTKEMERQCQVIKVIAQIIEMLCMAIVKIHKSNEQLFASANEIQCDDEMDKFILTCFKKTLITKGKMDLAAYVQQEGLKWNEKSVQMTWSYNERGINAIKQLIDFFTVRHAVEEEVSKLYLKKKHEWEGNLLTNPFGFRLNDVLQGLVDMATSSLSTVTSDWCGRIHGDIEPLLNDVRQTLKEFHFTSQNVVSECSTEFNHLETSLNKSNYEVNKLKGIVTALENKLHQRNEKKKKKNTQSNDGNEPEKRKTKFKLFKKSTEQLRKDLQANNERLSVEEQNRDKLQVQLTQKLHDKDALQAKVVVDFIRHERYRIHAIQIILFRYVFSTESQCLAIDRFLQSYRNHVKQFHVDNNITLFIEQCRSLVKAPVVVLEHTKFKIEESAKEDTASSVQELDVTNLKILKKFAQSRIRKRIMEGISTTTITTTFPSLHLYNNQSLQDRATKFILTRLQQRPSRNTSSLHRPYFLPQSQSQSPVMYSAEDNDENKFDERQKKDNLPMQNTPKESQTNLDKFPERFIPPSDSKHGVDIDFDTSLIESKGDNKQ</sequence>
<dbReference type="Proteomes" id="UP000023152">
    <property type="component" value="Unassembled WGS sequence"/>
</dbReference>
<feature type="compositionally biased region" description="Basic and acidic residues" evidence="2">
    <location>
        <begin position="716"/>
        <end position="727"/>
    </location>
</feature>
<feature type="region of interest" description="Disordered" evidence="2">
    <location>
        <begin position="684"/>
        <end position="775"/>
    </location>
</feature>
<comment type="caution">
    <text evidence="3">The sequence shown here is derived from an EMBL/GenBank/DDBJ whole genome shotgun (WGS) entry which is preliminary data.</text>
</comment>
<protein>
    <submittedName>
        <fullName evidence="3">Uncharacterized protein</fullName>
    </submittedName>
</protein>
<accession>X6MBB2</accession>
<dbReference type="Gene3D" id="1.20.1270.60">
    <property type="entry name" value="Arfaptin homology (AH) domain/BAR domain"/>
    <property type="match status" value="2"/>
</dbReference>
<keyword evidence="4" id="KW-1185">Reference proteome</keyword>
<dbReference type="SUPFAM" id="SSF103657">
    <property type="entry name" value="BAR/IMD domain-like"/>
    <property type="match status" value="2"/>
</dbReference>
<evidence type="ECO:0000256" key="2">
    <source>
        <dbReference type="SAM" id="MobiDB-lite"/>
    </source>
</evidence>
<organism evidence="3 4">
    <name type="scientific">Reticulomyxa filosa</name>
    <dbReference type="NCBI Taxonomy" id="46433"/>
    <lineage>
        <taxon>Eukaryota</taxon>
        <taxon>Sar</taxon>
        <taxon>Rhizaria</taxon>
        <taxon>Retaria</taxon>
        <taxon>Foraminifera</taxon>
        <taxon>Monothalamids</taxon>
        <taxon>Reticulomyxidae</taxon>
        <taxon>Reticulomyxa</taxon>
    </lineage>
</organism>
<feature type="region of interest" description="Disordered" evidence="2">
    <location>
        <begin position="456"/>
        <end position="484"/>
    </location>
</feature>
<dbReference type="InterPro" id="IPR027267">
    <property type="entry name" value="AH/BAR_dom_sf"/>
</dbReference>
<reference evidence="3 4" key="1">
    <citation type="journal article" date="2013" name="Curr. Biol.">
        <title>The Genome of the Foraminiferan Reticulomyxa filosa.</title>
        <authorList>
            <person name="Glockner G."/>
            <person name="Hulsmann N."/>
            <person name="Schleicher M."/>
            <person name="Noegel A.A."/>
            <person name="Eichinger L."/>
            <person name="Gallinger C."/>
            <person name="Pawlowski J."/>
            <person name="Sierra R."/>
            <person name="Euteneuer U."/>
            <person name="Pillet L."/>
            <person name="Moustafa A."/>
            <person name="Platzer M."/>
            <person name="Groth M."/>
            <person name="Szafranski K."/>
            <person name="Schliwa M."/>
        </authorList>
    </citation>
    <scope>NUCLEOTIDE SEQUENCE [LARGE SCALE GENOMIC DNA]</scope>
</reference>
<dbReference type="EMBL" id="ASPP01023530">
    <property type="protein sequence ID" value="ETO10320.1"/>
    <property type="molecule type" value="Genomic_DNA"/>
</dbReference>
<gene>
    <name evidence="3" type="ORF">RFI_27059</name>
</gene>
<evidence type="ECO:0000313" key="3">
    <source>
        <dbReference type="EMBL" id="ETO10320.1"/>
    </source>
</evidence>
<feature type="coiled-coil region" evidence="1">
    <location>
        <begin position="117"/>
        <end position="155"/>
    </location>
</feature>
<evidence type="ECO:0000313" key="4">
    <source>
        <dbReference type="Proteomes" id="UP000023152"/>
    </source>
</evidence>
<feature type="compositionally biased region" description="Polar residues" evidence="2">
    <location>
        <begin position="729"/>
        <end position="741"/>
    </location>
</feature>
<name>X6MBB2_RETFI</name>
<evidence type="ECO:0000256" key="1">
    <source>
        <dbReference type="SAM" id="Coils"/>
    </source>
</evidence>